<evidence type="ECO:0000313" key="3">
    <source>
        <dbReference type="Proteomes" id="UP000785679"/>
    </source>
</evidence>
<reference evidence="2" key="1">
    <citation type="submission" date="2019-06" db="EMBL/GenBank/DDBJ databases">
        <authorList>
            <person name="Zheng W."/>
        </authorList>
    </citation>
    <scope>NUCLEOTIDE SEQUENCE</scope>
    <source>
        <strain evidence="2">QDHG01</strain>
    </source>
</reference>
<accession>A0A8J8NYY5</accession>
<evidence type="ECO:0000256" key="1">
    <source>
        <dbReference type="SAM" id="MobiDB-lite"/>
    </source>
</evidence>
<dbReference type="AlphaFoldDB" id="A0A8J8NYY5"/>
<gene>
    <name evidence="2" type="ORF">FGO68_gene12762</name>
</gene>
<keyword evidence="3" id="KW-1185">Reference proteome</keyword>
<dbReference type="Proteomes" id="UP000785679">
    <property type="component" value="Unassembled WGS sequence"/>
</dbReference>
<comment type="caution">
    <text evidence="2">The sequence shown here is derived from an EMBL/GenBank/DDBJ whole genome shotgun (WGS) entry which is preliminary data.</text>
</comment>
<sequence>MHLDLQIRHLKGRRTSIFSTARSSFGHREAENQQSQVAVSLLLPIKGSDTGVSSVFSLNRLSGSQQRVQTCSIGKDVKPIRSRARGPSTENSILIPSDLGSSRALLNQSEKSEQKQHRRTQRAYPASYKHQS</sequence>
<protein>
    <submittedName>
        <fullName evidence="2">Uncharacterized protein</fullName>
    </submittedName>
</protein>
<dbReference type="EMBL" id="RRYP01002874">
    <property type="protein sequence ID" value="TNV84346.1"/>
    <property type="molecule type" value="Genomic_DNA"/>
</dbReference>
<organism evidence="2 3">
    <name type="scientific">Halteria grandinella</name>
    <dbReference type="NCBI Taxonomy" id="5974"/>
    <lineage>
        <taxon>Eukaryota</taxon>
        <taxon>Sar</taxon>
        <taxon>Alveolata</taxon>
        <taxon>Ciliophora</taxon>
        <taxon>Intramacronucleata</taxon>
        <taxon>Spirotrichea</taxon>
        <taxon>Stichotrichia</taxon>
        <taxon>Sporadotrichida</taxon>
        <taxon>Halteriidae</taxon>
        <taxon>Halteria</taxon>
    </lineage>
</organism>
<evidence type="ECO:0000313" key="2">
    <source>
        <dbReference type="EMBL" id="TNV84346.1"/>
    </source>
</evidence>
<proteinExistence type="predicted"/>
<name>A0A8J8NYY5_HALGN</name>
<feature type="region of interest" description="Disordered" evidence="1">
    <location>
        <begin position="73"/>
        <end position="132"/>
    </location>
</feature>